<dbReference type="GO" id="GO:0000175">
    <property type="term" value="F:3'-5'-RNA exonuclease activity"/>
    <property type="evidence" value="ECO:0007669"/>
    <property type="project" value="UniProtKB-UniRule"/>
</dbReference>
<organism evidence="10 12">
    <name type="scientific">Amycolatopsis regifaucium</name>
    <dbReference type="NCBI Taxonomy" id="546365"/>
    <lineage>
        <taxon>Bacteria</taxon>
        <taxon>Bacillati</taxon>
        <taxon>Actinomycetota</taxon>
        <taxon>Actinomycetes</taxon>
        <taxon>Pseudonocardiales</taxon>
        <taxon>Pseudonocardiaceae</taxon>
        <taxon>Amycolatopsis</taxon>
    </lineage>
</organism>
<evidence type="ECO:0000256" key="5">
    <source>
        <dbReference type="ARBA" id="ARBA00022695"/>
    </source>
</evidence>
<evidence type="ECO:0000256" key="3">
    <source>
        <dbReference type="ARBA" id="ARBA00022555"/>
    </source>
</evidence>
<dbReference type="InterPro" id="IPR027408">
    <property type="entry name" value="PNPase/RNase_PH_dom_sf"/>
</dbReference>
<keyword evidence="7" id="KW-0808">Transferase</keyword>
<evidence type="ECO:0000256" key="4">
    <source>
        <dbReference type="ARBA" id="ARBA00022694"/>
    </source>
</evidence>
<keyword evidence="4 7" id="KW-0819">tRNA processing</keyword>
<dbReference type="PANTHER" id="PTHR11953:SF0">
    <property type="entry name" value="EXOSOME COMPLEX COMPONENT RRP41"/>
    <property type="match status" value="1"/>
</dbReference>
<dbReference type="Proteomes" id="UP000186883">
    <property type="component" value="Unassembled WGS sequence"/>
</dbReference>
<evidence type="ECO:0000259" key="9">
    <source>
        <dbReference type="Pfam" id="PF03725"/>
    </source>
</evidence>
<keyword evidence="3 7" id="KW-0820">tRNA-binding</keyword>
<comment type="catalytic activity">
    <reaction evidence="7">
        <text>tRNA(n+1) + phosphate = tRNA(n) + a ribonucleoside 5'-diphosphate</text>
        <dbReference type="Rhea" id="RHEA:10628"/>
        <dbReference type="Rhea" id="RHEA-COMP:17343"/>
        <dbReference type="Rhea" id="RHEA-COMP:17344"/>
        <dbReference type="ChEBI" id="CHEBI:43474"/>
        <dbReference type="ChEBI" id="CHEBI:57930"/>
        <dbReference type="ChEBI" id="CHEBI:173114"/>
        <dbReference type="EC" id="2.7.7.56"/>
    </reaction>
</comment>
<name>A0A154MKS0_9PSEU</name>
<keyword evidence="6" id="KW-0694">RNA-binding</keyword>
<dbReference type="GO" id="GO:0016075">
    <property type="term" value="P:rRNA catabolic process"/>
    <property type="evidence" value="ECO:0007669"/>
    <property type="project" value="UniProtKB-UniRule"/>
</dbReference>
<evidence type="ECO:0000313" key="10">
    <source>
        <dbReference type="EMBL" id="KZB83989.1"/>
    </source>
</evidence>
<dbReference type="InterPro" id="IPR018336">
    <property type="entry name" value="RNase_PH_CS"/>
</dbReference>
<dbReference type="Gene3D" id="3.30.230.70">
    <property type="entry name" value="GHMP Kinase, N-terminal domain"/>
    <property type="match status" value="1"/>
</dbReference>
<evidence type="ECO:0000313" key="12">
    <source>
        <dbReference type="Proteomes" id="UP000076321"/>
    </source>
</evidence>
<dbReference type="FunFam" id="3.30.230.70:FF:000003">
    <property type="entry name" value="Ribonuclease PH"/>
    <property type="match status" value="1"/>
</dbReference>
<dbReference type="PANTHER" id="PTHR11953">
    <property type="entry name" value="EXOSOME COMPLEX COMPONENT"/>
    <property type="match status" value="1"/>
</dbReference>
<keyword evidence="13" id="KW-1185">Reference proteome</keyword>
<dbReference type="Proteomes" id="UP000076321">
    <property type="component" value="Unassembled WGS sequence"/>
</dbReference>
<dbReference type="InterPro" id="IPR001247">
    <property type="entry name" value="ExoRNase_PH_dom1"/>
</dbReference>
<dbReference type="CDD" id="cd11362">
    <property type="entry name" value="RNase_PH_bact"/>
    <property type="match status" value="1"/>
</dbReference>
<comment type="subunit">
    <text evidence="7">Homohexameric ring arranged as a trimer of dimers.</text>
</comment>
<dbReference type="InterPro" id="IPR020568">
    <property type="entry name" value="Ribosomal_Su5_D2-typ_SF"/>
</dbReference>
<sequence length="258" mass="27373">MARKDGRNDDQLRDIKITRGFQRWPAGSVLIEFGDTRVLCAASVTEGVPRWRAGSGLGWVTAEYAMLPSATNTRSDRESIKGRVGGRTHEISRLIGRSLRACIDLAALGENTIVIDCDVIQADGGTRTAAVTGGYVALADAVTWLGAAGRLADPQPLSSSVAAVSVGVVDGRVRLDLPYEEDSRAEVDMNVVATDAGTLIEVQGTGEGATFARSTLDTMLDMALAGCEELTRLQTEALALPYPGELPEPRTDKKKGAK</sequence>
<dbReference type="EMBL" id="LQCI01000018">
    <property type="protein sequence ID" value="KZB83989.1"/>
    <property type="molecule type" value="Genomic_DNA"/>
</dbReference>
<evidence type="ECO:0000313" key="11">
    <source>
        <dbReference type="EMBL" id="OKA06973.1"/>
    </source>
</evidence>
<dbReference type="InterPro" id="IPR050080">
    <property type="entry name" value="RNase_PH"/>
</dbReference>
<feature type="domain" description="Exoribonuclease phosphorolytic" evidence="8">
    <location>
        <begin position="11"/>
        <end position="141"/>
    </location>
</feature>
<evidence type="ECO:0000256" key="1">
    <source>
        <dbReference type="ARBA" id="ARBA00006678"/>
    </source>
</evidence>
<evidence type="ECO:0000256" key="2">
    <source>
        <dbReference type="ARBA" id="ARBA00022552"/>
    </source>
</evidence>
<evidence type="ECO:0000313" key="13">
    <source>
        <dbReference type="Proteomes" id="UP000186883"/>
    </source>
</evidence>
<dbReference type="OrthoDB" id="9802265at2"/>
<accession>A0A154MKS0</accession>
<dbReference type="EMBL" id="LOBU02000014">
    <property type="protein sequence ID" value="OKA06973.1"/>
    <property type="molecule type" value="Genomic_DNA"/>
</dbReference>
<protein>
    <recommendedName>
        <fullName evidence="7">Ribonuclease PH</fullName>
        <shortName evidence="7">RNase PH</shortName>
        <ecNumber evidence="7">2.7.7.56</ecNumber>
    </recommendedName>
    <alternativeName>
        <fullName evidence="7">tRNA nucleotidyltransferase</fullName>
    </alternativeName>
</protein>
<dbReference type="SUPFAM" id="SSF55666">
    <property type="entry name" value="Ribonuclease PH domain 2-like"/>
    <property type="match status" value="1"/>
</dbReference>
<dbReference type="Pfam" id="PF03725">
    <property type="entry name" value="RNase_PH_C"/>
    <property type="match status" value="1"/>
</dbReference>
<dbReference type="GO" id="GO:0009022">
    <property type="term" value="F:tRNA nucleotidyltransferase activity"/>
    <property type="evidence" value="ECO:0007669"/>
    <property type="project" value="UniProtKB-UniRule"/>
</dbReference>
<dbReference type="SUPFAM" id="SSF54211">
    <property type="entry name" value="Ribosomal protein S5 domain 2-like"/>
    <property type="match status" value="1"/>
</dbReference>
<dbReference type="InterPro" id="IPR002381">
    <property type="entry name" value="RNase_PH_bac-type"/>
</dbReference>
<dbReference type="GO" id="GO:0031125">
    <property type="term" value="P:rRNA 3'-end processing"/>
    <property type="evidence" value="ECO:0007669"/>
    <property type="project" value="UniProtKB-ARBA"/>
</dbReference>
<dbReference type="AlphaFoldDB" id="A0A154MKS0"/>
<dbReference type="HAMAP" id="MF_00564">
    <property type="entry name" value="RNase_PH"/>
    <property type="match status" value="1"/>
</dbReference>
<keyword evidence="2 7" id="KW-0698">rRNA processing</keyword>
<reference evidence="11 13" key="2">
    <citation type="submission" date="2016-11" db="EMBL/GenBank/DDBJ databases">
        <title>Genome sequencing of Amycolatopsis regifaucium.</title>
        <authorList>
            <person name="Mayilraj S."/>
            <person name="Kaur N."/>
        </authorList>
    </citation>
    <scope>NUCLEOTIDE SEQUENCE [LARGE SCALE GENOMIC DNA]</scope>
    <source>
        <strain evidence="11 13">GY080</strain>
    </source>
</reference>
<comment type="caution">
    <text evidence="10">The sequence shown here is derived from an EMBL/GenBank/DDBJ whole genome shotgun (WGS) entry which is preliminary data.</text>
</comment>
<dbReference type="NCBIfam" id="TIGR01966">
    <property type="entry name" value="RNasePH"/>
    <property type="match status" value="1"/>
</dbReference>
<dbReference type="RefSeq" id="WP_044852815.1">
    <property type="nucleotide sequence ID" value="NZ_FOPQ01000003.1"/>
</dbReference>
<dbReference type="GO" id="GO:0000049">
    <property type="term" value="F:tRNA binding"/>
    <property type="evidence" value="ECO:0007669"/>
    <property type="project" value="UniProtKB-UniRule"/>
</dbReference>
<gene>
    <name evidence="7 10" type="primary">rph</name>
    <name evidence="11" type="ORF">ATP06_0219470</name>
    <name evidence="10" type="ORF">AVL48_35145</name>
</gene>
<comment type="function">
    <text evidence="7">Phosphorolytic 3'-5' exoribonuclease that plays an important role in tRNA 3'-end maturation. Removes nucleotide residues following the 3'-CCA terminus of tRNAs; can also add nucleotides to the ends of RNA molecules by using nucleoside diphosphates as substrates, but this may not be physiologically important. Probably plays a role in initiation of 16S rRNA degradation (leading to ribosome degradation) during starvation.</text>
</comment>
<dbReference type="GO" id="GO:0008033">
    <property type="term" value="P:tRNA processing"/>
    <property type="evidence" value="ECO:0007669"/>
    <property type="project" value="UniProtKB-UniRule"/>
</dbReference>
<dbReference type="EC" id="2.7.7.56" evidence="7"/>
<evidence type="ECO:0000256" key="7">
    <source>
        <dbReference type="HAMAP-Rule" id="MF_00564"/>
    </source>
</evidence>
<keyword evidence="5 7" id="KW-0548">Nucleotidyltransferase</keyword>
<dbReference type="PROSITE" id="PS01277">
    <property type="entry name" value="RIBONUCLEASE_PH"/>
    <property type="match status" value="1"/>
</dbReference>
<dbReference type="InterPro" id="IPR015847">
    <property type="entry name" value="ExoRNase_PH_dom2"/>
</dbReference>
<evidence type="ECO:0000256" key="6">
    <source>
        <dbReference type="ARBA" id="ARBA00022884"/>
    </source>
</evidence>
<feature type="binding site" evidence="7">
    <location>
        <begin position="125"/>
        <end position="127"/>
    </location>
    <ligand>
        <name>phosphate</name>
        <dbReference type="ChEBI" id="CHEBI:43474"/>
        <note>substrate</note>
    </ligand>
</feature>
<proteinExistence type="inferred from homology"/>
<evidence type="ECO:0000259" key="8">
    <source>
        <dbReference type="Pfam" id="PF01138"/>
    </source>
</evidence>
<feature type="domain" description="Exoribonuclease phosphorolytic" evidence="9">
    <location>
        <begin position="161"/>
        <end position="225"/>
    </location>
</feature>
<reference evidence="10 12" key="1">
    <citation type="submission" date="2015-12" db="EMBL/GenBank/DDBJ databases">
        <title>Amycolatopsis regifaucium genome sequencing and assembly.</title>
        <authorList>
            <person name="Mayilraj S."/>
        </authorList>
    </citation>
    <scope>NUCLEOTIDE SEQUENCE [LARGE SCALE GENOMIC DNA]</scope>
    <source>
        <strain evidence="10 12">GY080</strain>
    </source>
</reference>
<feature type="binding site" evidence="7">
    <location>
        <position position="87"/>
    </location>
    <ligand>
        <name>phosphate</name>
        <dbReference type="ChEBI" id="CHEBI:43474"/>
        <note>substrate</note>
    </ligand>
</feature>
<dbReference type="Pfam" id="PF01138">
    <property type="entry name" value="RNase_PH"/>
    <property type="match status" value="1"/>
</dbReference>
<comment type="similarity">
    <text evidence="1 7">Belongs to the RNase PH family.</text>
</comment>
<dbReference type="InterPro" id="IPR036345">
    <property type="entry name" value="ExoRNase_PH_dom2_sf"/>
</dbReference>